<keyword evidence="1" id="KW-0067">ATP-binding</keyword>
<reference evidence="1" key="1">
    <citation type="submission" date="2018-06" db="EMBL/GenBank/DDBJ databases">
        <authorList>
            <person name="Zhirakovskaya E."/>
        </authorList>
    </citation>
    <scope>NUCLEOTIDE SEQUENCE</scope>
</reference>
<dbReference type="Gene3D" id="3.40.50.150">
    <property type="entry name" value="Vaccinia Virus protein VP39"/>
    <property type="match status" value="1"/>
</dbReference>
<dbReference type="Pfam" id="PF13489">
    <property type="entry name" value="Methyltransf_23"/>
    <property type="match status" value="1"/>
</dbReference>
<dbReference type="PANTHER" id="PTHR43861:SF6">
    <property type="entry name" value="METHYLTRANSFERASE TYPE 11"/>
    <property type="match status" value="1"/>
</dbReference>
<sequence>MALRSCVVCETSAGASHYCQIDGYDYLLCGECGLIYVDQLDKTENIYKAYSGGGVKSLRRRLMAPFRKHHHDGGYHESVARAKEIFAFAEQQVTSQGKYLDVGCNKCYLLAQGLEKGWDVHGCELVPELTAPFLNSYPQCKENVHQGRFMDMRPQFNNETFDLISAIDVIEHFEDVITDLNGIFEILKPGGAFVIQTPDVACQEAKDLGGKWGALKPLEHLHLFDIDNLTTLAKRIGFSDVQGYGEPFEHADGNFVAILRK</sequence>
<evidence type="ECO:0000313" key="1">
    <source>
        <dbReference type="EMBL" id="VAW87958.1"/>
    </source>
</evidence>
<dbReference type="PANTHER" id="PTHR43861">
    <property type="entry name" value="TRANS-ACONITATE 2-METHYLTRANSFERASE-RELATED"/>
    <property type="match status" value="1"/>
</dbReference>
<dbReference type="CDD" id="cd02440">
    <property type="entry name" value="AdoMet_MTases"/>
    <property type="match status" value="1"/>
</dbReference>
<proteinExistence type="predicted"/>
<dbReference type="EMBL" id="UOFQ01000082">
    <property type="protein sequence ID" value="VAW87958.1"/>
    <property type="molecule type" value="Genomic_DNA"/>
</dbReference>
<accession>A0A3B0Z3V7</accession>
<dbReference type="GO" id="GO:0005524">
    <property type="term" value="F:ATP binding"/>
    <property type="evidence" value="ECO:0007669"/>
    <property type="project" value="UniProtKB-KW"/>
</dbReference>
<dbReference type="SUPFAM" id="SSF53335">
    <property type="entry name" value="S-adenosyl-L-methionine-dependent methyltransferases"/>
    <property type="match status" value="1"/>
</dbReference>
<protein>
    <submittedName>
        <fullName evidence="1">Glycerol-3-phosphate ABC transporter, ATP-binding protein UgpC (TC 3.A.1.1.3)</fullName>
    </submittedName>
</protein>
<organism evidence="1">
    <name type="scientific">hydrothermal vent metagenome</name>
    <dbReference type="NCBI Taxonomy" id="652676"/>
    <lineage>
        <taxon>unclassified sequences</taxon>
        <taxon>metagenomes</taxon>
        <taxon>ecological metagenomes</taxon>
    </lineage>
</organism>
<gene>
    <name evidence="1" type="ORF">MNBD_GAMMA17-1815</name>
</gene>
<dbReference type="InterPro" id="IPR029063">
    <property type="entry name" value="SAM-dependent_MTases_sf"/>
</dbReference>
<name>A0A3B0Z3V7_9ZZZZ</name>
<dbReference type="AlphaFoldDB" id="A0A3B0Z3V7"/>
<keyword evidence="1" id="KW-0547">Nucleotide-binding</keyword>